<dbReference type="Proteomes" id="UP001279734">
    <property type="component" value="Unassembled WGS sequence"/>
</dbReference>
<reference evidence="1" key="1">
    <citation type="submission" date="2023-05" db="EMBL/GenBank/DDBJ databases">
        <title>Nepenthes gracilis genome sequencing.</title>
        <authorList>
            <person name="Fukushima K."/>
        </authorList>
    </citation>
    <scope>NUCLEOTIDE SEQUENCE</scope>
    <source>
        <strain evidence="1">SING2019-196</strain>
    </source>
</reference>
<keyword evidence="2" id="KW-1185">Reference proteome</keyword>
<sequence length="181" mass="19190">MRAVEAVALDGHIAEDRARLLNGEPSDAPGSSSSLLRSYCSVEGHILTVPGLGECGADLEEQSASDSIQQSAVPMPVAGDAVESGVVVSIPNLSVDIDPEITPDSIWRIARTYGLKSNSAGRASPRLFDHLDEYHPNVSSGGFVAVVPNHPFFEAESDWCIVADAVMTFIRANALLLKYGL</sequence>
<accession>A0AAD3TAL8</accession>
<evidence type="ECO:0000313" key="1">
    <source>
        <dbReference type="EMBL" id="GMH25897.1"/>
    </source>
</evidence>
<name>A0AAD3TAL8_NEPGR</name>
<proteinExistence type="predicted"/>
<gene>
    <name evidence="1" type="ORF">Nepgr_027740</name>
</gene>
<evidence type="ECO:0000313" key="2">
    <source>
        <dbReference type="Proteomes" id="UP001279734"/>
    </source>
</evidence>
<comment type="caution">
    <text evidence="1">The sequence shown here is derived from an EMBL/GenBank/DDBJ whole genome shotgun (WGS) entry which is preliminary data.</text>
</comment>
<dbReference type="EMBL" id="BSYO01000030">
    <property type="protein sequence ID" value="GMH25897.1"/>
    <property type="molecule type" value="Genomic_DNA"/>
</dbReference>
<protein>
    <submittedName>
        <fullName evidence="1">Uncharacterized protein</fullName>
    </submittedName>
</protein>
<dbReference type="AlphaFoldDB" id="A0AAD3TAL8"/>
<organism evidence="1 2">
    <name type="scientific">Nepenthes gracilis</name>
    <name type="common">Slender pitcher plant</name>
    <dbReference type="NCBI Taxonomy" id="150966"/>
    <lineage>
        <taxon>Eukaryota</taxon>
        <taxon>Viridiplantae</taxon>
        <taxon>Streptophyta</taxon>
        <taxon>Embryophyta</taxon>
        <taxon>Tracheophyta</taxon>
        <taxon>Spermatophyta</taxon>
        <taxon>Magnoliopsida</taxon>
        <taxon>eudicotyledons</taxon>
        <taxon>Gunneridae</taxon>
        <taxon>Pentapetalae</taxon>
        <taxon>Caryophyllales</taxon>
        <taxon>Nepenthaceae</taxon>
        <taxon>Nepenthes</taxon>
    </lineage>
</organism>